<dbReference type="InterPro" id="IPR032675">
    <property type="entry name" value="LRR_dom_sf"/>
</dbReference>
<gene>
    <name evidence="1" type="ORF">SEMRO_1064_G237230.1</name>
</gene>
<dbReference type="Pfam" id="PF00560">
    <property type="entry name" value="LRR_1"/>
    <property type="match status" value="4"/>
</dbReference>
<dbReference type="PANTHER" id="PTHR48057:SF7">
    <property type="entry name" value="LEUCINE-RICH REPEAT SERINE_THREONINE-PROTEIN KINASE 1"/>
    <property type="match status" value="1"/>
</dbReference>
<reference evidence="1" key="1">
    <citation type="submission" date="2020-06" db="EMBL/GenBank/DDBJ databases">
        <authorList>
            <consortium name="Plant Systems Biology data submission"/>
        </authorList>
    </citation>
    <scope>NUCLEOTIDE SEQUENCE</scope>
    <source>
        <strain evidence="1">D6</strain>
    </source>
</reference>
<organism evidence="1 2">
    <name type="scientific">Seminavis robusta</name>
    <dbReference type="NCBI Taxonomy" id="568900"/>
    <lineage>
        <taxon>Eukaryota</taxon>
        <taxon>Sar</taxon>
        <taxon>Stramenopiles</taxon>
        <taxon>Ochrophyta</taxon>
        <taxon>Bacillariophyta</taxon>
        <taxon>Bacillariophyceae</taxon>
        <taxon>Bacillariophycidae</taxon>
        <taxon>Naviculales</taxon>
        <taxon>Naviculaceae</taxon>
        <taxon>Seminavis</taxon>
    </lineage>
</organism>
<comment type="caution">
    <text evidence="1">The sequence shown here is derived from an EMBL/GenBank/DDBJ whole genome shotgun (WGS) entry which is preliminary data.</text>
</comment>
<dbReference type="InterPro" id="IPR052595">
    <property type="entry name" value="LRRC69/RLP"/>
</dbReference>
<evidence type="ECO:0000313" key="2">
    <source>
        <dbReference type="Proteomes" id="UP001153069"/>
    </source>
</evidence>
<dbReference type="InterPro" id="IPR001611">
    <property type="entry name" value="Leu-rich_rpt"/>
</dbReference>
<protein>
    <submittedName>
        <fullName evidence="1">LRR receptor-like serine threonine-protein kinase</fullName>
    </submittedName>
</protein>
<proteinExistence type="predicted"/>
<accession>A0A9N8HN96</accession>
<evidence type="ECO:0000313" key="1">
    <source>
        <dbReference type="EMBL" id="CAB9520001.1"/>
    </source>
</evidence>
<sequence>MQMEFDAPNLVQRFVLVLFYYQTTRHKPWRECNPPAAPHASAMSGFCYEPDLHSGEITSAIWGDLWLSASHECQWAGVTCETELSEEKTVVRLGISWNGLNGPLPWEVAHLSQLTRLTLEDNVLTGVLPPALFSNQAVLHLELLVLSSNEFTGTIPLRWFDNLDEGTAKLSSLWISSNRLTGTIPSEMGLLPLKELFLENNDLTGSLPMEIFQRASGVVNEFSDGILGGIHPGKAGLDRALEYLDLSHTGISGSLPSEVGLANSLTELYASGTNMNGTLPEELYGLGNLQVLAFNGCNFTGTISSSLGVLTRLSWLHLANNNFHGTIPHEIEALTMLSQLLVNGNQFTGSVPVSFCENRFVALQDVSKVVADCLPNEETGVPTIECAADCCTSCCDNTGVCLSN</sequence>
<keyword evidence="1" id="KW-0418">Kinase</keyword>
<dbReference type="OrthoDB" id="48383at2759"/>
<dbReference type="Proteomes" id="UP001153069">
    <property type="component" value="Unassembled WGS sequence"/>
</dbReference>
<keyword evidence="2" id="KW-1185">Reference proteome</keyword>
<dbReference type="SUPFAM" id="SSF52047">
    <property type="entry name" value="RNI-like"/>
    <property type="match status" value="1"/>
</dbReference>
<dbReference type="AlphaFoldDB" id="A0A9N8HN96"/>
<dbReference type="Gene3D" id="3.80.10.10">
    <property type="entry name" value="Ribonuclease Inhibitor"/>
    <property type="match status" value="3"/>
</dbReference>
<keyword evidence="1" id="KW-0808">Transferase</keyword>
<dbReference type="GO" id="GO:0016301">
    <property type="term" value="F:kinase activity"/>
    <property type="evidence" value="ECO:0007669"/>
    <property type="project" value="UniProtKB-KW"/>
</dbReference>
<dbReference type="EMBL" id="CAICTM010001062">
    <property type="protein sequence ID" value="CAB9520001.1"/>
    <property type="molecule type" value="Genomic_DNA"/>
</dbReference>
<dbReference type="PANTHER" id="PTHR48057">
    <property type="entry name" value="LEUCINE-RICH REPEAT SERINE/THREONINE-PROTEIN KINASE 1"/>
    <property type="match status" value="1"/>
</dbReference>
<name>A0A9N8HN96_9STRA</name>
<keyword evidence="1" id="KW-0675">Receptor</keyword>